<keyword evidence="8 10" id="KW-0472">Membrane</keyword>
<dbReference type="InterPro" id="IPR017871">
    <property type="entry name" value="ABC_transporter-like_CS"/>
</dbReference>
<dbReference type="SUPFAM" id="SSF52540">
    <property type="entry name" value="P-loop containing nucleoside triphosphate hydrolases"/>
    <property type="match status" value="1"/>
</dbReference>
<keyword evidence="4 10" id="KW-1003">Cell membrane</keyword>
<sequence length="450" mass="50190">MTILETKNLTFSYPDGTVALEDISVRIEKGKKIAFVGRNGSGKSTLFLSMNGTHRPKKGEILFHGKSLKYDSKSLREVRKNIGIVFQNSDDQIFAPTIYQDVAFGPTNLGYSKEKVQEIVHKTLEYVGLMHLKDKPPHHLSGGQKKRVAIAGIVAMDPEIIILDEPLANLDPVGADEVMDLLNEQSYFGKTIIISTHDVDLAYSWADYIFLMNEHKIISEGTPEEIFMETEKLKAAHLRRPATLEIYEEIKRRGMARNNCCPRDIPDLVHALRSQHLLWVDVTPEVKEGDYINLGVFYGEYAQNSDYEAANCKVLHIHDDGLAIVEMDRKAFRAGSIGVYDTARYSGGEFTEIIKRDGIECVGAMGKKSKLLAEKEDIYLDVTAGVIDRSILNALAGQRCLILTHGGMVHHAMDRIKAYLEKSGINIPVSIINPGADEPVNQEVTESMTT</sequence>
<feature type="domain" description="ABC transporter" evidence="11">
    <location>
        <begin position="4"/>
        <end position="239"/>
    </location>
</feature>
<evidence type="ECO:0000256" key="1">
    <source>
        <dbReference type="ARBA" id="ARBA00004202"/>
    </source>
</evidence>
<evidence type="ECO:0000256" key="6">
    <source>
        <dbReference type="ARBA" id="ARBA00022840"/>
    </source>
</evidence>
<dbReference type="OrthoDB" id="18209at2157"/>
<reference evidence="12 13" key="1">
    <citation type="submission" date="2020-06" db="EMBL/GenBank/DDBJ databases">
        <title>Methanolobus halotolerans sp. nov., isolated from a saline lake Tus in Siberia.</title>
        <authorList>
            <person name="Shen Y."/>
            <person name="Chen S.-C."/>
            <person name="Lai M.-C."/>
            <person name="Huang H.-H."/>
            <person name="Chiu H.-H."/>
            <person name="Tang S.-L."/>
            <person name="Rogozin D.Y."/>
            <person name="Degermendzhy A.G."/>
        </authorList>
    </citation>
    <scope>NUCLEOTIDE SEQUENCE [LARGE SCALE GENOMIC DNA]</scope>
    <source>
        <strain evidence="12 13">DSM 21339</strain>
    </source>
</reference>
<dbReference type="InterPro" id="IPR050095">
    <property type="entry name" value="ECF_ABC_transporter_ATP-bd"/>
</dbReference>
<evidence type="ECO:0000256" key="2">
    <source>
        <dbReference type="ARBA" id="ARBA00005417"/>
    </source>
</evidence>
<evidence type="ECO:0000256" key="10">
    <source>
        <dbReference type="RuleBase" id="RU364103"/>
    </source>
</evidence>
<evidence type="ECO:0000256" key="4">
    <source>
        <dbReference type="ARBA" id="ARBA00022475"/>
    </source>
</evidence>
<evidence type="ECO:0000256" key="9">
    <source>
        <dbReference type="ARBA" id="ARBA00025157"/>
    </source>
</evidence>
<dbReference type="NCBIfam" id="TIGR01166">
    <property type="entry name" value="cbiO"/>
    <property type="match status" value="1"/>
</dbReference>
<dbReference type="CDD" id="cd03225">
    <property type="entry name" value="ABC_cobalt_CbiO_domain1"/>
    <property type="match status" value="1"/>
</dbReference>
<dbReference type="GO" id="GO:0042626">
    <property type="term" value="F:ATPase-coupled transmembrane transporter activity"/>
    <property type="evidence" value="ECO:0007669"/>
    <property type="project" value="TreeGrafter"/>
</dbReference>
<keyword evidence="13" id="KW-1185">Reference proteome</keyword>
<dbReference type="Pfam" id="PF00005">
    <property type="entry name" value="ABC_tran"/>
    <property type="match status" value="1"/>
</dbReference>
<dbReference type="KEGG" id="mzi:HWN40_11730"/>
<dbReference type="InterPro" id="IPR005876">
    <property type="entry name" value="Co_trans_ATP-bd"/>
</dbReference>
<proteinExistence type="inferred from homology"/>
<comment type="similarity">
    <text evidence="2 10">Belongs to the ABC transporter superfamily.</text>
</comment>
<dbReference type="GO" id="GO:0043190">
    <property type="term" value="C:ATP-binding cassette (ABC) transporter complex"/>
    <property type="evidence" value="ECO:0007669"/>
    <property type="project" value="TreeGrafter"/>
</dbReference>
<keyword evidence="5 10" id="KW-0547">Nucleotide-binding</keyword>
<evidence type="ECO:0000256" key="8">
    <source>
        <dbReference type="ARBA" id="ARBA00023136"/>
    </source>
</evidence>
<dbReference type="GO" id="GO:0006824">
    <property type="term" value="P:cobalt ion transport"/>
    <property type="evidence" value="ECO:0007669"/>
    <property type="project" value="InterPro"/>
</dbReference>
<keyword evidence="7" id="KW-1278">Translocase</keyword>
<dbReference type="PROSITE" id="PS50893">
    <property type="entry name" value="ABC_TRANSPORTER_2"/>
    <property type="match status" value="1"/>
</dbReference>
<evidence type="ECO:0000256" key="7">
    <source>
        <dbReference type="ARBA" id="ARBA00022967"/>
    </source>
</evidence>
<dbReference type="PROSITE" id="PS00211">
    <property type="entry name" value="ABC_TRANSPORTER_1"/>
    <property type="match status" value="1"/>
</dbReference>
<evidence type="ECO:0000313" key="12">
    <source>
        <dbReference type="EMBL" id="QLC50851.1"/>
    </source>
</evidence>
<comment type="function">
    <text evidence="10">Part of an ABC transporter complex. Responsible for energy coupling to the transport system.</text>
</comment>
<keyword evidence="6 10" id="KW-0067">ATP-binding</keyword>
<dbReference type="GO" id="GO:0005524">
    <property type="term" value="F:ATP binding"/>
    <property type="evidence" value="ECO:0007669"/>
    <property type="project" value="UniProtKB-UniRule"/>
</dbReference>
<dbReference type="AlphaFoldDB" id="A0A7D5E9C8"/>
<dbReference type="InterPro" id="IPR003593">
    <property type="entry name" value="AAA+_ATPase"/>
</dbReference>
<dbReference type="InterPro" id="IPR003439">
    <property type="entry name" value="ABC_transporter-like_ATP-bd"/>
</dbReference>
<organism evidence="12 13">
    <name type="scientific">Methanolobus zinderi</name>
    <dbReference type="NCBI Taxonomy" id="536044"/>
    <lineage>
        <taxon>Archaea</taxon>
        <taxon>Methanobacteriati</taxon>
        <taxon>Methanobacteriota</taxon>
        <taxon>Stenosarchaea group</taxon>
        <taxon>Methanomicrobia</taxon>
        <taxon>Methanosarcinales</taxon>
        <taxon>Methanosarcinaceae</taxon>
        <taxon>Methanolobus</taxon>
    </lineage>
</organism>
<dbReference type="SMART" id="SM00382">
    <property type="entry name" value="AAA"/>
    <property type="match status" value="1"/>
</dbReference>
<dbReference type="FunFam" id="3.40.50.300:FF:000224">
    <property type="entry name" value="Energy-coupling factor transporter ATP-binding protein EcfA"/>
    <property type="match status" value="1"/>
</dbReference>
<dbReference type="RefSeq" id="WP_176965906.1">
    <property type="nucleotide sequence ID" value="NZ_CP058215.1"/>
</dbReference>
<dbReference type="InterPro" id="IPR015856">
    <property type="entry name" value="ABC_transpr_CbiO/EcfA_su"/>
</dbReference>
<name>A0A7D5E9C8_9EURY</name>
<dbReference type="PANTHER" id="PTHR43553:SF24">
    <property type="entry name" value="ENERGY-COUPLING FACTOR TRANSPORTER ATP-BINDING PROTEIN ECFA1"/>
    <property type="match status" value="1"/>
</dbReference>
<evidence type="ECO:0000313" key="13">
    <source>
        <dbReference type="Proteomes" id="UP000509594"/>
    </source>
</evidence>
<comment type="subcellular location">
    <subcellularLocation>
        <location evidence="1 10">Cell membrane</location>
        <topology evidence="1 10">Peripheral membrane protein</topology>
    </subcellularLocation>
</comment>
<dbReference type="Gene3D" id="3.40.50.300">
    <property type="entry name" value="P-loop containing nucleotide triphosphate hydrolases"/>
    <property type="match status" value="1"/>
</dbReference>
<gene>
    <name evidence="12" type="ORF">HWN40_11730</name>
</gene>
<evidence type="ECO:0000256" key="3">
    <source>
        <dbReference type="ARBA" id="ARBA00022448"/>
    </source>
</evidence>
<dbReference type="Proteomes" id="UP000509594">
    <property type="component" value="Chromosome"/>
</dbReference>
<evidence type="ECO:0000256" key="5">
    <source>
        <dbReference type="ARBA" id="ARBA00022741"/>
    </source>
</evidence>
<accession>A0A7D5E9C8</accession>
<dbReference type="EMBL" id="CP058215">
    <property type="protein sequence ID" value="QLC50851.1"/>
    <property type="molecule type" value="Genomic_DNA"/>
</dbReference>
<protein>
    <recommendedName>
        <fullName evidence="10">ABC transporter ATP-binding protein</fullName>
    </recommendedName>
</protein>
<dbReference type="PANTHER" id="PTHR43553">
    <property type="entry name" value="HEAVY METAL TRANSPORTER"/>
    <property type="match status" value="1"/>
</dbReference>
<dbReference type="InterPro" id="IPR027417">
    <property type="entry name" value="P-loop_NTPase"/>
</dbReference>
<evidence type="ECO:0000259" key="11">
    <source>
        <dbReference type="PROSITE" id="PS50893"/>
    </source>
</evidence>
<dbReference type="GO" id="GO:0016887">
    <property type="term" value="F:ATP hydrolysis activity"/>
    <property type="evidence" value="ECO:0007669"/>
    <property type="project" value="InterPro"/>
</dbReference>
<keyword evidence="3 10" id="KW-0813">Transport</keyword>
<dbReference type="GeneID" id="55822355"/>
<comment type="function">
    <text evidence="9">Probably part of an ABC transporter complex. Responsible for energy coupling to the transport system.</text>
</comment>